<keyword evidence="4" id="KW-1185">Reference proteome</keyword>
<protein>
    <recommendedName>
        <fullName evidence="2">HTH cro/C1-type domain-containing protein</fullName>
    </recommendedName>
</protein>
<organism evidence="3 4">
    <name type="scientific">Thalassospira lohafexi</name>
    <dbReference type="NCBI Taxonomy" id="744227"/>
    <lineage>
        <taxon>Bacteria</taxon>
        <taxon>Pseudomonadati</taxon>
        <taxon>Pseudomonadota</taxon>
        <taxon>Alphaproteobacteria</taxon>
        <taxon>Rhodospirillales</taxon>
        <taxon>Thalassospiraceae</taxon>
        <taxon>Thalassospira</taxon>
    </lineage>
</organism>
<evidence type="ECO:0000313" key="4">
    <source>
        <dbReference type="Proteomes" id="UP000233332"/>
    </source>
</evidence>
<dbReference type="AlphaFoldDB" id="A0A2N3L3T7"/>
<proteinExistence type="predicted"/>
<feature type="domain" description="HTH cro/C1-type" evidence="2">
    <location>
        <begin position="10"/>
        <end position="62"/>
    </location>
</feature>
<dbReference type="Proteomes" id="UP000233332">
    <property type="component" value="Unassembled WGS sequence"/>
</dbReference>
<dbReference type="InterPro" id="IPR001387">
    <property type="entry name" value="Cro/C1-type_HTH"/>
</dbReference>
<dbReference type="InterPro" id="IPR010982">
    <property type="entry name" value="Lambda_DNA-bd_dom_sf"/>
</dbReference>
<gene>
    <name evidence="3" type="ORF">COO92_16165</name>
</gene>
<evidence type="ECO:0000259" key="2">
    <source>
        <dbReference type="PROSITE" id="PS50943"/>
    </source>
</evidence>
<feature type="compositionally biased region" description="Basic and acidic residues" evidence="1">
    <location>
        <begin position="83"/>
        <end position="94"/>
    </location>
</feature>
<dbReference type="Pfam" id="PF01381">
    <property type="entry name" value="HTH_3"/>
    <property type="match status" value="1"/>
</dbReference>
<reference evidence="3 4" key="1">
    <citation type="submission" date="2017-09" db="EMBL/GenBank/DDBJ databases">
        <title>Biodiversity and function of Thalassospira species in the particle-attached aromatic-hydrocarbon-degrading consortia from the surface seawater of the China South Sea.</title>
        <authorList>
            <person name="Dong C."/>
            <person name="Lai Q."/>
            <person name="Shao Z."/>
        </authorList>
    </citation>
    <scope>NUCLEOTIDE SEQUENCE [LARGE SCALE GENOMIC DNA]</scope>
    <source>
        <strain evidence="3 4">139Z-12</strain>
    </source>
</reference>
<dbReference type="RefSeq" id="WP_101303753.1">
    <property type="nucleotide sequence ID" value="NZ_NXGX01000006.1"/>
</dbReference>
<feature type="region of interest" description="Disordered" evidence="1">
    <location>
        <begin position="64"/>
        <end position="94"/>
    </location>
</feature>
<dbReference type="CDD" id="cd00093">
    <property type="entry name" value="HTH_XRE"/>
    <property type="match status" value="1"/>
</dbReference>
<name>A0A2N3L3T7_9PROT</name>
<dbReference type="Gene3D" id="1.10.260.40">
    <property type="entry name" value="lambda repressor-like DNA-binding domains"/>
    <property type="match status" value="1"/>
</dbReference>
<accession>A0A2N3L3T7</accession>
<evidence type="ECO:0000313" key="3">
    <source>
        <dbReference type="EMBL" id="PKR57475.1"/>
    </source>
</evidence>
<sequence>MNIETVLIRIRSYRRLNGLNASQLAARAGIADTTLRDMMNGKWNPTVKTLRLIEAVIPPEFMMNANDDDAPSDPACSGAVAAKADRGDDQHKAA</sequence>
<dbReference type="SUPFAM" id="SSF47413">
    <property type="entry name" value="lambda repressor-like DNA-binding domains"/>
    <property type="match status" value="1"/>
</dbReference>
<dbReference type="GO" id="GO:0003677">
    <property type="term" value="F:DNA binding"/>
    <property type="evidence" value="ECO:0007669"/>
    <property type="project" value="InterPro"/>
</dbReference>
<evidence type="ECO:0000256" key="1">
    <source>
        <dbReference type="SAM" id="MobiDB-lite"/>
    </source>
</evidence>
<comment type="caution">
    <text evidence="3">The sequence shown here is derived from an EMBL/GenBank/DDBJ whole genome shotgun (WGS) entry which is preliminary data.</text>
</comment>
<dbReference type="EMBL" id="NXGX01000006">
    <property type="protein sequence ID" value="PKR57475.1"/>
    <property type="molecule type" value="Genomic_DNA"/>
</dbReference>
<dbReference type="PROSITE" id="PS50943">
    <property type="entry name" value="HTH_CROC1"/>
    <property type="match status" value="1"/>
</dbReference>
<dbReference type="SMART" id="SM00530">
    <property type="entry name" value="HTH_XRE"/>
    <property type="match status" value="1"/>
</dbReference>